<feature type="transmembrane region" description="Helical" evidence="6">
    <location>
        <begin position="78"/>
        <end position="97"/>
    </location>
</feature>
<dbReference type="Proteomes" id="UP001497623">
    <property type="component" value="Unassembled WGS sequence"/>
</dbReference>
<evidence type="ECO:0000256" key="6">
    <source>
        <dbReference type="RuleBase" id="RU363126"/>
    </source>
</evidence>
<comment type="caution">
    <text evidence="7">The sequence shown here is derived from an EMBL/GenBank/DDBJ whole genome shotgun (WGS) entry which is preliminary data.</text>
</comment>
<keyword evidence="2 6" id="KW-0812">Transmembrane</keyword>
<dbReference type="InterPro" id="IPR000615">
    <property type="entry name" value="Bestrophin"/>
</dbReference>
<comment type="subcellular location">
    <subcellularLocation>
        <location evidence="6">Cell membrane</location>
        <topology evidence="6">Multi-pass membrane protein</topology>
    </subcellularLocation>
    <subcellularLocation>
        <location evidence="1">Membrane</location>
    </subcellularLocation>
</comment>
<feature type="transmembrane region" description="Helical" evidence="6">
    <location>
        <begin position="250"/>
        <end position="269"/>
    </location>
</feature>
<evidence type="ECO:0000256" key="2">
    <source>
        <dbReference type="ARBA" id="ARBA00022692"/>
    </source>
</evidence>
<comment type="similarity">
    <text evidence="5 6">Belongs to the anion channel-forming bestrophin (TC 1.A.46) family. Calcium-sensitive chloride channel subfamily.</text>
</comment>
<gene>
    <name evidence="7" type="ORF">MNOR_LOCUS7055</name>
</gene>
<keyword evidence="3 6" id="KW-1133">Transmembrane helix</keyword>
<name>A0AAV2Q0M0_MEGNR</name>
<comment type="function">
    <text evidence="6">Forms chloride channels.</text>
</comment>
<dbReference type="EMBL" id="CAXKWB010003036">
    <property type="protein sequence ID" value="CAL4068253.1"/>
    <property type="molecule type" value="Genomic_DNA"/>
</dbReference>
<keyword evidence="4 6" id="KW-0472">Membrane</keyword>
<dbReference type="GO" id="GO:0034707">
    <property type="term" value="C:chloride channel complex"/>
    <property type="evidence" value="ECO:0007669"/>
    <property type="project" value="UniProtKB-KW"/>
</dbReference>
<proteinExistence type="inferred from homology"/>
<dbReference type="Pfam" id="PF01062">
    <property type="entry name" value="Bestrophin"/>
    <property type="match status" value="1"/>
</dbReference>
<reference evidence="7 8" key="1">
    <citation type="submission" date="2024-05" db="EMBL/GenBank/DDBJ databases">
        <authorList>
            <person name="Wallberg A."/>
        </authorList>
    </citation>
    <scope>NUCLEOTIDE SEQUENCE [LARGE SCALE GENOMIC DNA]</scope>
</reference>
<evidence type="ECO:0000313" key="7">
    <source>
        <dbReference type="EMBL" id="CAL4068253.1"/>
    </source>
</evidence>
<feature type="transmembrane region" description="Helical" evidence="6">
    <location>
        <begin position="30"/>
        <end position="51"/>
    </location>
</feature>
<keyword evidence="6" id="KW-1003">Cell membrane</keyword>
<accession>A0AAV2Q0M0</accession>
<evidence type="ECO:0000313" key="8">
    <source>
        <dbReference type="Proteomes" id="UP001497623"/>
    </source>
</evidence>
<keyword evidence="6" id="KW-0813">Transport</keyword>
<protein>
    <recommendedName>
        <fullName evidence="6">Bestrophin homolog</fullName>
    </recommendedName>
</protein>
<keyword evidence="8" id="KW-1185">Reference proteome</keyword>
<evidence type="ECO:0000256" key="1">
    <source>
        <dbReference type="ARBA" id="ARBA00004370"/>
    </source>
</evidence>
<keyword evidence="6" id="KW-0406">Ion transport</keyword>
<dbReference type="GO" id="GO:0005886">
    <property type="term" value="C:plasma membrane"/>
    <property type="evidence" value="ECO:0007669"/>
    <property type="project" value="UniProtKB-SubCell"/>
</dbReference>
<dbReference type="GO" id="GO:0005254">
    <property type="term" value="F:chloride channel activity"/>
    <property type="evidence" value="ECO:0007669"/>
    <property type="project" value="UniProtKB-KW"/>
</dbReference>
<dbReference type="PANTHER" id="PTHR10736:SF65">
    <property type="entry name" value="BESTROPHIN 1, ISOFORM C-RELATED"/>
    <property type="match status" value="1"/>
</dbReference>
<keyword evidence="6" id="KW-0868">Chloride</keyword>
<evidence type="ECO:0000256" key="3">
    <source>
        <dbReference type="ARBA" id="ARBA00022989"/>
    </source>
</evidence>
<feature type="transmembrane region" description="Helical" evidence="6">
    <location>
        <begin position="281"/>
        <end position="298"/>
    </location>
</feature>
<dbReference type="AlphaFoldDB" id="A0AAV2Q0M0"/>
<keyword evidence="6" id="KW-0407">Ion channel</keyword>
<dbReference type="InterPro" id="IPR021134">
    <property type="entry name" value="Bestrophin-like"/>
</dbReference>
<keyword evidence="6" id="KW-0869">Chloride channel</keyword>
<organism evidence="7 8">
    <name type="scientific">Meganyctiphanes norvegica</name>
    <name type="common">Northern krill</name>
    <name type="synonym">Thysanopoda norvegica</name>
    <dbReference type="NCBI Taxonomy" id="48144"/>
    <lineage>
        <taxon>Eukaryota</taxon>
        <taxon>Metazoa</taxon>
        <taxon>Ecdysozoa</taxon>
        <taxon>Arthropoda</taxon>
        <taxon>Crustacea</taxon>
        <taxon>Multicrustacea</taxon>
        <taxon>Malacostraca</taxon>
        <taxon>Eumalacostraca</taxon>
        <taxon>Eucarida</taxon>
        <taxon>Euphausiacea</taxon>
        <taxon>Euphausiidae</taxon>
        <taxon>Meganyctiphanes</taxon>
    </lineage>
</organism>
<dbReference type="PANTHER" id="PTHR10736">
    <property type="entry name" value="BESTROPHIN"/>
    <property type="match status" value="1"/>
</dbReference>
<evidence type="ECO:0000256" key="4">
    <source>
        <dbReference type="ARBA" id="ARBA00023136"/>
    </source>
</evidence>
<evidence type="ECO:0000256" key="5">
    <source>
        <dbReference type="ARBA" id="ARBA00034769"/>
    </source>
</evidence>
<sequence length="387" mass="44426">MTISYRDDVITSNKIGFGFLKLLFRLKGSIYRLLVFDLIVFIILYTLISIIHRVALYDEYLIAFENWILYFRTFTDKLPLGFVLGFYCSIVYGRWWAQYQSIPWPDTLCMNVSINLKGQDDDARMMRRNIVRYANLAINIAFTGMARHVKDRFKTLDKFVDEGFLTPNEKILLENFAEETKNTKSTNHKDGGPLPNFWIPLLWASSIVTKARAEGKISTDLGCKAILGDLTSLRSTCGGMLSFAWINVPLVYTQVVTIAVYSFFLTTLIGSQYSQLGGFDFYVPLLTLLQFIFYMGWLKTAETLLNPFGDDEDDFEIDYLIDRNHEMGYVIVDKLHSGHPELCQDIHWASILPSNNEATIMEIEDVPKQKTDEYMQLQEPANDDGGV</sequence>